<dbReference type="SUPFAM" id="SSF81653">
    <property type="entry name" value="Calcium ATPase, transduction domain A"/>
    <property type="match status" value="1"/>
</dbReference>
<feature type="domain" description="P-type ATPase N-terminal" evidence="6">
    <location>
        <begin position="36"/>
        <end position="84"/>
    </location>
</feature>
<evidence type="ECO:0000256" key="1">
    <source>
        <dbReference type="ARBA" id="ARBA00004370"/>
    </source>
</evidence>
<reference evidence="7 8" key="1">
    <citation type="submission" date="2018-11" db="EMBL/GenBank/DDBJ databases">
        <authorList>
            <consortium name="Pathogen Informatics"/>
        </authorList>
    </citation>
    <scope>NUCLEOTIDE SEQUENCE [LARGE SCALE GENOMIC DNA]</scope>
    <source>
        <strain evidence="7 8">Zambia</strain>
    </source>
</reference>
<dbReference type="EMBL" id="UZAI01000515">
    <property type="protein sequence ID" value="VDO53864.1"/>
    <property type="molecule type" value="Genomic_DNA"/>
</dbReference>
<sequence length="384" mass="45095">MYRRLFKRKHDLSPRIIYPSTLMQYDKPSTIHYKSALNYIKTTKYTLLTFIPYNLWEQLHRFANIYFIFILILNFIPEIDAFAKEIAPIPVLITLIIVAIKDAYEDFRRYLLDRKVNKKPCEVYSIQEKQYIIDQWQYLRPGDFVRLHTNDIIPADILLLATSNSTGICHIETSNLDGESNLKQREVISNLLNKDEFSPLTFLYPIEVEAPSPELYKFHGKIILPEIRIPIHKNNMLLRGCVLRNTDYVIGIVIYAGSAVWHQNLPGDDVLFVALDRNSSTSTPAYQGFLNFWRFVIIFQTIIPLPLYVTIEFVKMHQVWHMNNDLQLYDSNLDRRIEIRTFNIPEDLGQIEYVFTDKTGTLTENKMEFKRASINGKDYYTDDG</sequence>
<comment type="subcellular location">
    <subcellularLocation>
        <location evidence="1">Membrane</location>
    </subcellularLocation>
</comment>
<feature type="domain" description="P-type ATPase A" evidence="5">
    <location>
        <begin position="133"/>
        <end position="245"/>
    </location>
</feature>
<dbReference type="Pfam" id="PF16209">
    <property type="entry name" value="PhoLip_ATPase_N"/>
    <property type="match status" value="1"/>
</dbReference>
<dbReference type="SUPFAM" id="SSF81665">
    <property type="entry name" value="Calcium ATPase, transmembrane domain M"/>
    <property type="match status" value="1"/>
</dbReference>
<keyword evidence="4" id="KW-0472">Membrane</keyword>
<dbReference type="InterPro" id="IPR023298">
    <property type="entry name" value="ATPase_P-typ_TM_dom_sf"/>
</dbReference>
<dbReference type="PANTHER" id="PTHR24092:SF218">
    <property type="entry name" value="PHOSPHOLIPID-TRANSPORTING ATPASE"/>
    <property type="match status" value="1"/>
</dbReference>
<keyword evidence="8" id="KW-1185">Reference proteome</keyword>
<dbReference type="PROSITE" id="PS00154">
    <property type="entry name" value="ATPASE_E1_E2"/>
    <property type="match status" value="1"/>
</dbReference>
<dbReference type="FunFam" id="2.70.150.10:FF:000054">
    <property type="entry name" value="Phospholipid-transporting ATPase"/>
    <property type="match status" value="1"/>
</dbReference>
<name>A0A183LE58_9TREM</name>
<dbReference type="GO" id="GO:0045332">
    <property type="term" value="P:phospholipid translocation"/>
    <property type="evidence" value="ECO:0007669"/>
    <property type="project" value="TreeGrafter"/>
</dbReference>
<dbReference type="STRING" id="48269.A0A183LE58"/>
<dbReference type="InterPro" id="IPR036412">
    <property type="entry name" value="HAD-like_sf"/>
</dbReference>
<protein>
    <submittedName>
        <fullName evidence="7">Uncharacterized protein</fullName>
    </submittedName>
</protein>
<dbReference type="InterPro" id="IPR032631">
    <property type="entry name" value="P-type_ATPase_N"/>
</dbReference>
<dbReference type="GO" id="GO:0005886">
    <property type="term" value="C:plasma membrane"/>
    <property type="evidence" value="ECO:0007669"/>
    <property type="project" value="TreeGrafter"/>
</dbReference>
<dbReference type="GO" id="GO:0140326">
    <property type="term" value="F:ATPase-coupled intramembrane lipid transporter activity"/>
    <property type="evidence" value="ECO:0007669"/>
    <property type="project" value="TreeGrafter"/>
</dbReference>
<accession>A0A183LE58</accession>
<dbReference type="Proteomes" id="UP000277204">
    <property type="component" value="Unassembled WGS sequence"/>
</dbReference>
<dbReference type="PANTHER" id="PTHR24092">
    <property type="entry name" value="PROBABLE PHOSPHOLIPID-TRANSPORTING ATPASE"/>
    <property type="match status" value="1"/>
</dbReference>
<keyword evidence="2" id="KW-0812">Transmembrane</keyword>
<evidence type="ECO:0000256" key="3">
    <source>
        <dbReference type="ARBA" id="ARBA00022989"/>
    </source>
</evidence>
<evidence type="ECO:0000256" key="2">
    <source>
        <dbReference type="ARBA" id="ARBA00022692"/>
    </source>
</evidence>
<dbReference type="InterPro" id="IPR008250">
    <property type="entry name" value="ATPase_P-typ_transduc_dom_A_sf"/>
</dbReference>
<evidence type="ECO:0000313" key="7">
    <source>
        <dbReference type="EMBL" id="VDO53864.1"/>
    </source>
</evidence>
<dbReference type="InterPro" id="IPR059000">
    <property type="entry name" value="ATPase_P-type_domA"/>
</dbReference>
<dbReference type="AlphaFoldDB" id="A0A183LE58"/>
<evidence type="ECO:0000256" key="4">
    <source>
        <dbReference type="ARBA" id="ARBA00023136"/>
    </source>
</evidence>
<proteinExistence type="predicted"/>
<evidence type="ECO:0000313" key="8">
    <source>
        <dbReference type="Proteomes" id="UP000277204"/>
    </source>
</evidence>
<gene>
    <name evidence="7" type="ORF">SMRZ_LOCUS2083</name>
</gene>
<keyword evidence="3" id="KW-1133">Transmembrane helix</keyword>
<evidence type="ECO:0000259" key="6">
    <source>
        <dbReference type="Pfam" id="PF16209"/>
    </source>
</evidence>
<evidence type="ECO:0000259" key="5">
    <source>
        <dbReference type="Pfam" id="PF00122"/>
    </source>
</evidence>
<dbReference type="SUPFAM" id="SSF56784">
    <property type="entry name" value="HAD-like"/>
    <property type="match status" value="1"/>
</dbReference>
<organism evidence="7 8">
    <name type="scientific">Schistosoma margrebowiei</name>
    <dbReference type="NCBI Taxonomy" id="48269"/>
    <lineage>
        <taxon>Eukaryota</taxon>
        <taxon>Metazoa</taxon>
        <taxon>Spiralia</taxon>
        <taxon>Lophotrochozoa</taxon>
        <taxon>Platyhelminthes</taxon>
        <taxon>Trematoda</taxon>
        <taxon>Digenea</taxon>
        <taxon>Strigeidida</taxon>
        <taxon>Schistosomatoidea</taxon>
        <taxon>Schistosomatidae</taxon>
        <taxon>Schistosoma</taxon>
    </lineage>
</organism>
<dbReference type="Pfam" id="PF00122">
    <property type="entry name" value="E1-E2_ATPase"/>
    <property type="match status" value="1"/>
</dbReference>
<dbReference type="Gene3D" id="2.70.150.10">
    <property type="entry name" value="Calcium-transporting ATPase, cytoplasmic transduction domain A"/>
    <property type="match status" value="1"/>
</dbReference>
<dbReference type="InterPro" id="IPR018303">
    <property type="entry name" value="ATPase_P-typ_P_site"/>
</dbReference>